<name>A0A918DYC4_9ACTN</name>
<dbReference type="InterPro" id="IPR019587">
    <property type="entry name" value="Polyketide_cyclase/dehydratase"/>
</dbReference>
<protein>
    <submittedName>
        <fullName evidence="1">Polyketide cyclase</fullName>
    </submittedName>
</protein>
<evidence type="ECO:0000313" key="1">
    <source>
        <dbReference type="EMBL" id="GGO87894.1"/>
    </source>
</evidence>
<dbReference type="CDD" id="cd07812">
    <property type="entry name" value="SRPBCC"/>
    <property type="match status" value="1"/>
</dbReference>
<comment type="caution">
    <text evidence="1">The sequence shown here is derived from an EMBL/GenBank/DDBJ whole genome shotgun (WGS) entry which is preliminary data.</text>
</comment>
<dbReference type="Pfam" id="PF10604">
    <property type="entry name" value="Polyketide_cyc2"/>
    <property type="match status" value="1"/>
</dbReference>
<sequence length="155" mass="16857">MAARHVLVNRPPQAVWAVLSDGERYKEWVVGTKQSWEVEGHWPSEGSSIGWTVDAGITTLRGSTVVRICEPGRRLELEALAGQLGSARISFQIMPWGGGALVIVDEHPLSGPGAALHNLVLDALLQLRHRRMLDRLAEVVESSTPAPREREAAAA</sequence>
<keyword evidence="2" id="KW-1185">Reference proteome</keyword>
<reference evidence="1" key="2">
    <citation type="submission" date="2020-09" db="EMBL/GenBank/DDBJ databases">
        <authorList>
            <person name="Sun Q."/>
            <person name="Zhou Y."/>
        </authorList>
    </citation>
    <scope>NUCLEOTIDE SEQUENCE</scope>
    <source>
        <strain evidence="1">CGMCC 4.7201</strain>
    </source>
</reference>
<dbReference type="SUPFAM" id="SSF55961">
    <property type="entry name" value="Bet v1-like"/>
    <property type="match status" value="1"/>
</dbReference>
<dbReference type="Gene3D" id="3.30.530.20">
    <property type="match status" value="1"/>
</dbReference>
<gene>
    <name evidence="1" type="ORF">GCM10012280_27420</name>
</gene>
<dbReference type="InterPro" id="IPR023393">
    <property type="entry name" value="START-like_dom_sf"/>
</dbReference>
<dbReference type="AlphaFoldDB" id="A0A918DYC4"/>
<dbReference type="Proteomes" id="UP000641932">
    <property type="component" value="Unassembled WGS sequence"/>
</dbReference>
<dbReference type="RefSeq" id="WP_189131894.1">
    <property type="nucleotide sequence ID" value="NZ_BMMS01000010.1"/>
</dbReference>
<accession>A0A918DYC4</accession>
<organism evidence="1 2">
    <name type="scientific">Wenjunlia tyrosinilytica</name>
    <dbReference type="NCBI Taxonomy" id="1544741"/>
    <lineage>
        <taxon>Bacteria</taxon>
        <taxon>Bacillati</taxon>
        <taxon>Actinomycetota</taxon>
        <taxon>Actinomycetes</taxon>
        <taxon>Kitasatosporales</taxon>
        <taxon>Streptomycetaceae</taxon>
        <taxon>Wenjunlia</taxon>
    </lineage>
</organism>
<evidence type="ECO:0000313" key="2">
    <source>
        <dbReference type="Proteomes" id="UP000641932"/>
    </source>
</evidence>
<proteinExistence type="predicted"/>
<reference evidence="1" key="1">
    <citation type="journal article" date="2014" name="Int. J. Syst. Evol. Microbiol.">
        <title>Complete genome sequence of Corynebacterium casei LMG S-19264T (=DSM 44701T), isolated from a smear-ripened cheese.</title>
        <authorList>
            <consortium name="US DOE Joint Genome Institute (JGI-PGF)"/>
            <person name="Walter F."/>
            <person name="Albersmeier A."/>
            <person name="Kalinowski J."/>
            <person name="Ruckert C."/>
        </authorList>
    </citation>
    <scope>NUCLEOTIDE SEQUENCE</scope>
    <source>
        <strain evidence="1">CGMCC 4.7201</strain>
    </source>
</reference>
<dbReference type="EMBL" id="BMMS01000010">
    <property type="protein sequence ID" value="GGO87894.1"/>
    <property type="molecule type" value="Genomic_DNA"/>
</dbReference>